<evidence type="ECO:0000256" key="11">
    <source>
        <dbReference type="SAM" id="SignalP"/>
    </source>
</evidence>
<feature type="signal peptide" evidence="11">
    <location>
        <begin position="1"/>
        <end position="23"/>
    </location>
</feature>
<evidence type="ECO:0000256" key="1">
    <source>
        <dbReference type="ARBA" id="ARBA00002254"/>
    </source>
</evidence>
<evidence type="ECO:0000313" key="12">
    <source>
        <dbReference type="EMBL" id="WIT11396.1"/>
    </source>
</evidence>
<dbReference type="GO" id="GO:0071973">
    <property type="term" value="P:bacterial-type flagellum-dependent cell motility"/>
    <property type="evidence" value="ECO:0007669"/>
    <property type="project" value="InterPro"/>
</dbReference>
<dbReference type="InterPro" id="IPR005503">
    <property type="entry name" value="FliL"/>
</dbReference>
<evidence type="ECO:0000256" key="3">
    <source>
        <dbReference type="ARBA" id="ARBA00008281"/>
    </source>
</evidence>
<dbReference type="AlphaFoldDB" id="A0AA95NKM3"/>
<keyword evidence="8" id="KW-1133">Transmembrane helix</keyword>
<evidence type="ECO:0000256" key="2">
    <source>
        <dbReference type="ARBA" id="ARBA00004162"/>
    </source>
</evidence>
<proteinExistence type="inferred from homology"/>
<gene>
    <name evidence="12" type="ORF">PFX98_21250</name>
</gene>
<organism evidence="12 13">
    <name type="scientific">Paucibacter sediminis</name>
    <dbReference type="NCBI Taxonomy" id="3019553"/>
    <lineage>
        <taxon>Bacteria</taxon>
        <taxon>Pseudomonadati</taxon>
        <taxon>Pseudomonadota</taxon>
        <taxon>Betaproteobacteria</taxon>
        <taxon>Burkholderiales</taxon>
        <taxon>Sphaerotilaceae</taxon>
        <taxon>Roseateles</taxon>
    </lineage>
</organism>
<dbReference type="RefSeq" id="WP_285232478.1">
    <property type="nucleotide sequence ID" value="NZ_CP116346.1"/>
</dbReference>
<reference evidence="12" key="1">
    <citation type="submission" date="2023-01" db="EMBL/GenBank/DDBJ databases">
        <title>Whole genome sequence of Paucibacter sp. S2-9 isolated from pond sediment.</title>
        <authorList>
            <person name="Jung J.Y."/>
        </authorList>
    </citation>
    <scope>NUCLEOTIDE SEQUENCE</scope>
    <source>
        <strain evidence="12">S2-9</strain>
    </source>
</reference>
<dbReference type="KEGG" id="pais:PFX98_21250"/>
<evidence type="ECO:0000256" key="7">
    <source>
        <dbReference type="ARBA" id="ARBA00022779"/>
    </source>
</evidence>
<dbReference type="GO" id="GO:0009425">
    <property type="term" value="C:bacterial-type flagellum basal body"/>
    <property type="evidence" value="ECO:0007669"/>
    <property type="project" value="InterPro"/>
</dbReference>
<accession>A0AA95NKM3</accession>
<comment type="subcellular location">
    <subcellularLocation>
        <location evidence="10">Cell inner membrane</location>
    </subcellularLocation>
    <subcellularLocation>
        <location evidence="2">Cell membrane</location>
        <topology evidence="2">Single-pass membrane protein</topology>
    </subcellularLocation>
</comment>
<comment type="function">
    <text evidence="1 10">Controls the rotational direction of flagella during chemotaxis.</text>
</comment>
<dbReference type="Pfam" id="PF03748">
    <property type="entry name" value="FliL"/>
    <property type="match status" value="1"/>
</dbReference>
<keyword evidence="10" id="KW-0997">Cell inner membrane</keyword>
<evidence type="ECO:0000256" key="10">
    <source>
        <dbReference type="RuleBase" id="RU364125"/>
    </source>
</evidence>
<name>A0AA95NKM3_9BURK</name>
<dbReference type="GO" id="GO:0006935">
    <property type="term" value="P:chemotaxis"/>
    <property type="evidence" value="ECO:0007669"/>
    <property type="project" value="UniProtKB-KW"/>
</dbReference>
<sequence>MSKIKLMLALALAVLLAAGSAGGAVWWSMRAPQASASEPVEPPAKPGPDYKYVTLDKVLVMLRGRGGEAMAHYMAVDVVFKTLPEQEKRTKEHLALLRTIAVKALAGYNIDSASALTIEQIADELNRAYREGYGAEHREPPFAEALIGKLIIE</sequence>
<protein>
    <recommendedName>
        <fullName evidence="10">Flagellar protein FliL</fullName>
    </recommendedName>
</protein>
<keyword evidence="6" id="KW-0812">Transmembrane</keyword>
<keyword evidence="4" id="KW-1003">Cell membrane</keyword>
<keyword evidence="9 10" id="KW-0472">Membrane</keyword>
<dbReference type="Proteomes" id="UP001177769">
    <property type="component" value="Chromosome"/>
</dbReference>
<evidence type="ECO:0000313" key="13">
    <source>
        <dbReference type="Proteomes" id="UP001177769"/>
    </source>
</evidence>
<evidence type="ECO:0000256" key="5">
    <source>
        <dbReference type="ARBA" id="ARBA00022500"/>
    </source>
</evidence>
<dbReference type="EMBL" id="CP116346">
    <property type="protein sequence ID" value="WIT11396.1"/>
    <property type="molecule type" value="Genomic_DNA"/>
</dbReference>
<keyword evidence="5 10" id="KW-0145">Chemotaxis</keyword>
<keyword evidence="7 10" id="KW-0283">Flagellar rotation</keyword>
<dbReference type="GO" id="GO:0005886">
    <property type="term" value="C:plasma membrane"/>
    <property type="evidence" value="ECO:0007669"/>
    <property type="project" value="UniProtKB-SubCell"/>
</dbReference>
<feature type="chain" id="PRO_5041727980" description="Flagellar protein FliL" evidence="11">
    <location>
        <begin position="24"/>
        <end position="153"/>
    </location>
</feature>
<evidence type="ECO:0000256" key="4">
    <source>
        <dbReference type="ARBA" id="ARBA00022475"/>
    </source>
</evidence>
<keyword evidence="13" id="KW-1185">Reference proteome</keyword>
<evidence type="ECO:0000256" key="9">
    <source>
        <dbReference type="ARBA" id="ARBA00023136"/>
    </source>
</evidence>
<keyword evidence="12" id="KW-0966">Cell projection</keyword>
<evidence type="ECO:0000256" key="6">
    <source>
        <dbReference type="ARBA" id="ARBA00022692"/>
    </source>
</evidence>
<evidence type="ECO:0000256" key="8">
    <source>
        <dbReference type="ARBA" id="ARBA00022989"/>
    </source>
</evidence>
<keyword evidence="11" id="KW-0732">Signal</keyword>
<comment type="similarity">
    <text evidence="3 10">Belongs to the FliL family.</text>
</comment>
<keyword evidence="12" id="KW-0282">Flagellum</keyword>
<keyword evidence="12" id="KW-0969">Cilium</keyword>